<dbReference type="AlphaFoldDB" id="A0A8C5QZ38"/>
<dbReference type="Pfam" id="PF00076">
    <property type="entry name" value="RRM_1"/>
    <property type="match status" value="1"/>
</dbReference>
<dbReference type="OrthoDB" id="2573941at2759"/>
<dbReference type="PANTHER" id="PTHR48034">
    <property type="entry name" value="TRANSFORMER-2 SEX-DETERMINING PROTEIN-RELATED"/>
    <property type="match status" value="1"/>
</dbReference>
<dbReference type="InterPro" id="IPR000504">
    <property type="entry name" value="RRM_dom"/>
</dbReference>
<dbReference type="InterPro" id="IPR012677">
    <property type="entry name" value="Nucleotide-bd_a/b_plait_sf"/>
</dbReference>
<feature type="domain" description="RRM" evidence="4">
    <location>
        <begin position="5"/>
        <end position="72"/>
    </location>
</feature>
<dbReference type="SUPFAM" id="SSF54928">
    <property type="entry name" value="RNA-binding domain, RBD"/>
    <property type="match status" value="1"/>
</dbReference>
<dbReference type="Proteomes" id="UP000694569">
    <property type="component" value="Unplaced"/>
</dbReference>
<dbReference type="Gene3D" id="3.30.70.330">
    <property type="match status" value="1"/>
</dbReference>
<dbReference type="InterPro" id="IPR035979">
    <property type="entry name" value="RBD_domain_sf"/>
</dbReference>
<dbReference type="Ensembl" id="ENSLLET00000046314.1">
    <property type="protein sequence ID" value="ENSLLEP00000044528.1"/>
    <property type="gene ID" value="ENSLLEG00000028268.1"/>
</dbReference>
<feature type="compositionally biased region" description="Gly residues" evidence="3">
    <location>
        <begin position="93"/>
        <end position="103"/>
    </location>
</feature>
<accession>A0A8C5QZ38</accession>
<dbReference type="InterPro" id="IPR050441">
    <property type="entry name" value="RBM"/>
</dbReference>
<organism evidence="5 6">
    <name type="scientific">Leptobrachium leishanense</name>
    <name type="common">Leishan spiny toad</name>
    <dbReference type="NCBI Taxonomy" id="445787"/>
    <lineage>
        <taxon>Eukaryota</taxon>
        <taxon>Metazoa</taxon>
        <taxon>Chordata</taxon>
        <taxon>Craniata</taxon>
        <taxon>Vertebrata</taxon>
        <taxon>Euteleostomi</taxon>
        <taxon>Amphibia</taxon>
        <taxon>Batrachia</taxon>
        <taxon>Anura</taxon>
        <taxon>Pelobatoidea</taxon>
        <taxon>Megophryidae</taxon>
        <taxon>Leptobrachium</taxon>
    </lineage>
</organism>
<evidence type="ECO:0000313" key="5">
    <source>
        <dbReference type="Ensembl" id="ENSLLEP00000044528.1"/>
    </source>
</evidence>
<reference evidence="5" key="2">
    <citation type="submission" date="2025-09" db="UniProtKB">
        <authorList>
            <consortium name="Ensembl"/>
        </authorList>
    </citation>
    <scope>IDENTIFICATION</scope>
</reference>
<evidence type="ECO:0000259" key="4">
    <source>
        <dbReference type="PROSITE" id="PS50102"/>
    </source>
</evidence>
<sequence length="122" mass="13002">MCDEGKLFVGGLNFETTDRCLSKLFGKYGTICRCLGFGFVKFESPDDAKDAMQALNGKSVDGCQICVDQAGKSSGERGGRGRSGGRGSYFCGGSRGGDRGYGGNQRPSNGCIYKDFWSFAES</sequence>
<evidence type="ECO:0000313" key="6">
    <source>
        <dbReference type="Proteomes" id="UP000694569"/>
    </source>
</evidence>
<dbReference type="SMART" id="SM00360">
    <property type="entry name" value="RRM"/>
    <property type="match status" value="1"/>
</dbReference>
<evidence type="ECO:0000256" key="1">
    <source>
        <dbReference type="ARBA" id="ARBA00022884"/>
    </source>
</evidence>
<dbReference type="PROSITE" id="PS50102">
    <property type="entry name" value="RRM"/>
    <property type="match status" value="1"/>
</dbReference>
<keyword evidence="1 2" id="KW-0694">RNA-binding</keyword>
<keyword evidence="6" id="KW-1185">Reference proteome</keyword>
<evidence type="ECO:0000256" key="2">
    <source>
        <dbReference type="PROSITE-ProRule" id="PRU00176"/>
    </source>
</evidence>
<proteinExistence type="predicted"/>
<name>A0A8C5QZ38_9ANUR</name>
<dbReference type="GeneTree" id="ENSGT01150000288738"/>
<dbReference type="GO" id="GO:0003723">
    <property type="term" value="F:RNA binding"/>
    <property type="evidence" value="ECO:0007669"/>
    <property type="project" value="UniProtKB-UniRule"/>
</dbReference>
<reference evidence="5" key="1">
    <citation type="submission" date="2025-08" db="UniProtKB">
        <authorList>
            <consortium name="Ensembl"/>
        </authorList>
    </citation>
    <scope>IDENTIFICATION</scope>
</reference>
<evidence type="ECO:0000256" key="3">
    <source>
        <dbReference type="SAM" id="MobiDB-lite"/>
    </source>
</evidence>
<protein>
    <recommendedName>
        <fullName evidence="4">RRM domain-containing protein</fullName>
    </recommendedName>
</protein>
<feature type="region of interest" description="Disordered" evidence="3">
    <location>
        <begin position="70"/>
        <end position="108"/>
    </location>
</feature>